<dbReference type="Proteomes" id="UP001230504">
    <property type="component" value="Unassembled WGS sequence"/>
</dbReference>
<accession>A0AAD8PMD0</accession>
<gene>
    <name evidence="1" type="ORF">LY79DRAFT_674003</name>
</gene>
<evidence type="ECO:0000313" key="1">
    <source>
        <dbReference type="EMBL" id="KAK1572770.1"/>
    </source>
</evidence>
<dbReference type="AlphaFoldDB" id="A0AAD8PMD0"/>
<organism evidence="1 2">
    <name type="scientific">Colletotrichum navitas</name>
    <dbReference type="NCBI Taxonomy" id="681940"/>
    <lineage>
        <taxon>Eukaryota</taxon>
        <taxon>Fungi</taxon>
        <taxon>Dikarya</taxon>
        <taxon>Ascomycota</taxon>
        <taxon>Pezizomycotina</taxon>
        <taxon>Sordariomycetes</taxon>
        <taxon>Hypocreomycetidae</taxon>
        <taxon>Glomerellales</taxon>
        <taxon>Glomerellaceae</taxon>
        <taxon>Colletotrichum</taxon>
        <taxon>Colletotrichum graminicola species complex</taxon>
    </lineage>
</organism>
<reference evidence="1" key="1">
    <citation type="submission" date="2021-06" db="EMBL/GenBank/DDBJ databases">
        <title>Comparative genomics, transcriptomics and evolutionary studies reveal genomic signatures of adaptation to plant cell wall in hemibiotrophic fungi.</title>
        <authorList>
            <consortium name="DOE Joint Genome Institute"/>
            <person name="Baroncelli R."/>
            <person name="Diaz J.F."/>
            <person name="Benocci T."/>
            <person name="Peng M."/>
            <person name="Battaglia E."/>
            <person name="Haridas S."/>
            <person name="Andreopoulos W."/>
            <person name="Labutti K."/>
            <person name="Pangilinan J."/>
            <person name="Floch G.L."/>
            <person name="Makela M.R."/>
            <person name="Henrissat B."/>
            <person name="Grigoriev I.V."/>
            <person name="Crouch J.A."/>
            <person name="De Vries R.P."/>
            <person name="Sukno S.A."/>
            <person name="Thon M.R."/>
        </authorList>
    </citation>
    <scope>NUCLEOTIDE SEQUENCE</scope>
    <source>
        <strain evidence="1">CBS 125086</strain>
    </source>
</reference>
<sequence>MFNLDGKVALVIGLGQSGPDGLSIGAACAVAFAKQGAVIFGGNRTVDVIDSVFNISIVD</sequence>
<dbReference type="EMBL" id="JAHLJV010000104">
    <property type="protein sequence ID" value="KAK1572770.1"/>
    <property type="molecule type" value="Genomic_DNA"/>
</dbReference>
<dbReference type="GeneID" id="85448486"/>
<dbReference type="SUPFAM" id="SSF51735">
    <property type="entry name" value="NAD(P)-binding Rossmann-fold domains"/>
    <property type="match status" value="1"/>
</dbReference>
<proteinExistence type="predicted"/>
<comment type="caution">
    <text evidence="1">The sequence shown here is derived from an EMBL/GenBank/DDBJ whole genome shotgun (WGS) entry which is preliminary data.</text>
</comment>
<dbReference type="InterPro" id="IPR036291">
    <property type="entry name" value="NAD(P)-bd_dom_sf"/>
</dbReference>
<dbReference type="Gene3D" id="3.40.50.720">
    <property type="entry name" value="NAD(P)-binding Rossmann-like Domain"/>
    <property type="match status" value="1"/>
</dbReference>
<name>A0AAD8PMD0_9PEZI</name>
<dbReference type="RefSeq" id="XP_060408554.1">
    <property type="nucleotide sequence ID" value="XM_060564246.1"/>
</dbReference>
<evidence type="ECO:0000313" key="2">
    <source>
        <dbReference type="Proteomes" id="UP001230504"/>
    </source>
</evidence>
<keyword evidence="2" id="KW-1185">Reference proteome</keyword>
<protein>
    <submittedName>
        <fullName evidence="1">Uncharacterized protein</fullName>
    </submittedName>
</protein>